<evidence type="ECO:0000256" key="1">
    <source>
        <dbReference type="ARBA" id="ARBA00022729"/>
    </source>
</evidence>
<dbReference type="AlphaFoldDB" id="A0A7N5K026"/>
<evidence type="ECO:0000313" key="5">
    <source>
        <dbReference type="Proteomes" id="UP000008912"/>
    </source>
</evidence>
<keyword evidence="1" id="KW-0732">Signal</keyword>
<dbReference type="PANTHER" id="PTHR23268">
    <property type="entry name" value="T-CELL RECEPTOR BETA CHAIN"/>
    <property type="match status" value="1"/>
</dbReference>
<dbReference type="InterPro" id="IPR013783">
    <property type="entry name" value="Ig-like_fold"/>
</dbReference>
<reference evidence="4 5" key="1">
    <citation type="journal article" date="2010" name="Nature">
        <title>The sequence and de novo assembly of the giant panda genome.</title>
        <authorList>
            <person name="Li R."/>
            <person name="Fan W."/>
            <person name="Tian G."/>
            <person name="Zhu H."/>
            <person name="He L."/>
            <person name="Cai J."/>
            <person name="Huang Q."/>
            <person name="Cai Q."/>
            <person name="Li B."/>
            <person name="Bai Y."/>
            <person name="Zhang Z."/>
            <person name="Zhang Y."/>
            <person name="Wang W."/>
            <person name="Li J."/>
            <person name="Wei F."/>
            <person name="Li H."/>
            <person name="Jian M."/>
            <person name="Li J."/>
            <person name="Zhang Z."/>
            <person name="Nielsen R."/>
            <person name="Li D."/>
            <person name="Gu W."/>
            <person name="Yang Z."/>
            <person name="Xuan Z."/>
            <person name="Ryder O.A."/>
            <person name="Leung F.C."/>
            <person name="Zhou Y."/>
            <person name="Cao J."/>
            <person name="Sun X."/>
            <person name="Fu Y."/>
            <person name="Fang X."/>
            <person name="Guo X."/>
            <person name="Wang B."/>
            <person name="Hou R."/>
            <person name="Shen F."/>
            <person name="Mu B."/>
            <person name="Ni P."/>
            <person name="Lin R."/>
            <person name="Qian W."/>
            <person name="Wang G."/>
            <person name="Yu C."/>
            <person name="Nie W."/>
            <person name="Wang J."/>
            <person name="Wu Z."/>
            <person name="Liang H."/>
            <person name="Min J."/>
            <person name="Wu Q."/>
            <person name="Cheng S."/>
            <person name="Ruan J."/>
            <person name="Wang M."/>
            <person name="Shi Z."/>
            <person name="Wen M."/>
            <person name="Liu B."/>
            <person name="Ren X."/>
            <person name="Zheng H."/>
            <person name="Dong D."/>
            <person name="Cook K."/>
            <person name="Shan G."/>
            <person name="Zhang H."/>
            <person name="Kosiol C."/>
            <person name="Xie X."/>
            <person name="Lu Z."/>
            <person name="Zheng H."/>
            <person name="Li Y."/>
            <person name="Steiner C.C."/>
            <person name="Lam T.T."/>
            <person name="Lin S."/>
            <person name="Zhang Q."/>
            <person name="Li G."/>
            <person name="Tian J."/>
            <person name="Gong T."/>
            <person name="Liu H."/>
            <person name="Zhang D."/>
            <person name="Fang L."/>
            <person name="Ye C."/>
            <person name="Zhang J."/>
            <person name="Hu W."/>
            <person name="Xu A."/>
            <person name="Ren Y."/>
            <person name="Zhang G."/>
            <person name="Bruford M.W."/>
            <person name="Li Q."/>
            <person name="Ma L."/>
            <person name="Guo Y."/>
            <person name="An N."/>
            <person name="Hu Y."/>
            <person name="Zheng Y."/>
            <person name="Shi Y."/>
            <person name="Li Z."/>
            <person name="Liu Q."/>
            <person name="Chen Y."/>
            <person name="Zhao J."/>
            <person name="Qu N."/>
            <person name="Zhao S."/>
            <person name="Tian F."/>
            <person name="Wang X."/>
            <person name="Wang H."/>
            <person name="Xu L."/>
            <person name="Liu X."/>
            <person name="Vinar T."/>
            <person name="Wang Y."/>
            <person name="Lam T.W."/>
            <person name="Yiu S.M."/>
            <person name="Liu S."/>
            <person name="Zhang H."/>
            <person name="Li D."/>
            <person name="Huang Y."/>
            <person name="Wang X."/>
            <person name="Yang G."/>
            <person name="Jiang Z."/>
            <person name="Wang J."/>
            <person name="Qin N."/>
            <person name="Li L."/>
            <person name="Li J."/>
            <person name="Bolund L."/>
            <person name="Kristiansen K."/>
            <person name="Wong G.K."/>
            <person name="Olson M."/>
            <person name="Zhang X."/>
            <person name="Li S."/>
            <person name="Yang H."/>
            <person name="Wang J."/>
            <person name="Wang J."/>
        </authorList>
    </citation>
    <scope>NUCLEOTIDE SEQUENCE [LARGE SCALE GENOMIC DNA]</scope>
</reference>
<dbReference type="SUPFAM" id="SSF48726">
    <property type="entry name" value="Immunoglobulin"/>
    <property type="match status" value="1"/>
</dbReference>
<reference evidence="4" key="2">
    <citation type="submission" date="2025-08" db="UniProtKB">
        <authorList>
            <consortium name="Ensembl"/>
        </authorList>
    </citation>
    <scope>IDENTIFICATION</scope>
</reference>
<feature type="domain" description="Immunoglobulin V-set" evidence="3">
    <location>
        <begin position="141"/>
        <end position="225"/>
    </location>
</feature>
<reference evidence="4" key="3">
    <citation type="submission" date="2025-09" db="UniProtKB">
        <authorList>
            <consortium name="Ensembl"/>
        </authorList>
    </citation>
    <scope>IDENTIFICATION</scope>
</reference>
<dbReference type="InterPro" id="IPR036179">
    <property type="entry name" value="Ig-like_dom_sf"/>
</dbReference>
<dbReference type="PANTHER" id="PTHR23268:SF13">
    <property type="entry name" value="IG-LIKE DOMAIN-CONTAINING PROTEIN"/>
    <property type="match status" value="1"/>
</dbReference>
<evidence type="ECO:0000259" key="3">
    <source>
        <dbReference type="Pfam" id="PF07686"/>
    </source>
</evidence>
<dbReference type="InParanoid" id="A0A7N5K026"/>
<dbReference type="GO" id="GO:0005886">
    <property type="term" value="C:plasma membrane"/>
    <property type="evidence" value="ECO:0007669"/>
    <property type="project" value="TreeGrafter"/>
</dbReference>
<dbReference type="GO" id="GO:0002376">
    <property type="term" value="P:immune system process"/>
    <property type="evidence" value="ECO:0007669"/>
    <property type="project" value="UniProtKB-KW"/>
</dbReference>
<dbReference type="InterPro" id="IPR050413">
    <property type="entry name" value="TCR_beta_variable"/>
</dbReference>
<evidence type="ECO:0000256" key="2">
    <source>
        <dbReference type="ARBA" id="ARBA00022859"/>
    </source>
</evidence>
<dbReference type="Gene3D" id="2.60.40.10">
    <property type="entry name" value="Immunoglobulins"/>
    <property type="match status" value="1"/>
</dbReference>
<dbReference type="InterPro" id="IPR013106">
    <property type="entry name" value="Ig_V-set"/>
</dbReference>
<evidence type="ECO:0000313" key="4">
    <source>
        <dbReference type="Ensembl" id="ENSAMEP00000030754.1"/>
    </source>
</evidence>
<dbReference type="GO" id="GO:0007166">
    <property type="term" value="P:cell surface receptor signaling pathway"/>
    <property type="evidence" value="ECO:0007669"/>
    <property type="project" value="TreeGrafter"/>
</dbReference>
<dbReference type="Ensembl" id="ENSAMET00000041677.1">
    <property type="protein sequence ID" value="ENSAMEP00000030754.1"/>
    <property type="gene ID" value="ENSAMEG00000025343.1"/>
</dbReference>
<name>A0A7N5K026_AILME</name>
<dbReference type="Pfam" id="PF07686">
    <property type="entry name" value="V-set"/>
    <property type="match status" value="1"/>
</dbReference>
<organism evidence="4 5">
    <name type="scientific">Ailuropoda melanoleuca</name>
    <name type="common">Giant panda</name>
    <dbReference type="NCBI Taxonomy" id="9646"/>
    <lineage>
        <taxon>Eukaryota</taxon>
        <taxon>Metazoa</taxon>
        <taxon>Chordata</taxon>
        <taxon>Craniata</taxon>
        <taxon>Vertebrata</taxon>
        <taxon>Euteleostomi</taxon>
        <taxon>Mammalia</taxon>
        <taxon>Eutheria</taxon>
        <taxon>Laurasiatheria</taxon>
        <taxon>Carnivora</taxon>
        <taxon>Caniformia</taxon>
        <taxon>Ursidae</taxon>
        <taxon>Ailuropoda</taxon>
    </lineage>
</organism>
<protein>
    <recommendedName>
        <fullName evidence="3">Immunoglobulin V-set domain-containing protein</fullName>
    </recommendedName>
</protein>
<keyword evidence="2" id="KW-0391">Immunity</keyword>
<accession>A0A7N5K026</accession>
<dbReference type="GeneTree" id="ENSGT00940000164102"/>
<dbReference type="Proteomes" id="UP000008912">
    <property type="component" value="Unassembled WGS sequence"/>
</dbReference>
<keyword evidence="5" id="KW-1185">Reference proteome</keyword>
<sequence>EAAPHGIRPSPGSAAKRKLGVIAQQGVTLVLVKPPADDRHLRQIYPSGTRDSAPPSLHPDIRVWGRQTPGSCGGPAVAPGLLHCAAFRLLGAGESWSEDQSYLVLSFVPFFYDSKSSLLLNSVSPFPSSLSAGHMEAMVIQSPRYQITRVGKPVTLSCSQNLKHDSMYWYQQKLSRAPKLPLYDYDTDLSKEADASDNFQSRRHNTSFCSLNDRSAGLGDSAVYLRASRKDTELRCSLSSERTSVC</sequence>
<proteinExistence type="predicted"/>